<dbReference type="Proteomes" id="UP000321595">
    <property type="component" value="Chromosome"/>
</dbReference>
<keyword evidence="1" id="KW-0521">NADP</keyword>
<accession>A0A5B8XWN6</accession>
<dbReference type="GO" id="GO:0008218">
    <property type="term" value="P:bioluminescence"/>
    <property type="evidence" value="ECO:0007669"/>
    <property type="project" value="InterPro"/>
</dbReference>
<dbReference type="KEGG" id="bbae:FRD01_11710"/>
<dbReference type="AlphaFoldDB" id="A0A5B8XWN6"/>
<evidence type="ECO:0000256" key="1">
    <source>
        <dbReference type="ARBA" id="ARBA00022857"/>
    </source>
</evidence>
<gene>
    <name evidence="2" type="ORF">FRD01_11710</name>
</gene>
<dbReference type="GO" id="GO:0003995">
    <property type="term" value="F:acyl-CoA dehydrogenase activity"/>
    <property type="evidence" value="ECO:0007669"/>
    <property type="project" value="InterPro"/>
</dbReference>
<reference evidence="2 3" key="1">
    <citation type="submission" date="2019-08" db="EMBL/GenBank/DDBJ databases">
        <authorList>
            <person name="Liang Q."/>
        </authorList>
    </citation>
    <scope>NUCLEOTIDE SEQUENCE [LARGE SCALE GENOMIC DNA]</scope>
    <source>
        <strain evidence="2 3">V1718</strain>
    </source>
</reference>
<evidence type="ECO:0008006" key="4">
    <source>
        <dbReference type="Google" id="ProtNLM"/>
    </source>
</evidence>
<evidence type="ECO:0000313" key="3">
    <source>
        <dbReference type="Proteomes" id="UP000321595"/>
    </source>
</evidence>
<sequence length="348" mass="37110">MRDALKNWVEKLLSEEARAAVVADGWPRPMVDAGFSRHAKTWDVDAIFAEVERERPEAVAKQVAHIWPALPGAGITPVLYAAAAGVETQVIKGSSRLQNFTRFACAHAPCCVAQFTANSPENLWKEADILVVSGSDETIEDVKNLVSPSTRVVGYGHRVSVVILEEAAILDAHDAAQKIAQDVVLWRQQGCFSVRALFWVGSVAGAQTFAGVLAEKIADVEKEFGAVQIDASSAAKRAQAKGVAELKGRVWGAGIGWTTISSGSFRGDAPGLQSVGIYVAGTLDEALSKVELASRNRQGVALLASDEKEWAAQILASGFTRVCGPGELQTPPADWPHDGLPNSIVYTL</sequence>
<dbReference type="InterPro" id="IPR008670">
    <property type="entry name" value="CoA_reduct_LuxC"/>
</dbReference>
<organism evidence="2 3">
    <name type="scientific">Microvenator marinus</name>
    <dbReference type="NCBI Taxonomy" id="2600177"/>
    <lineage>
        <taxon>Bacteria</taxon>
        <taxon>Deltaproteobacteria</taxon>
        <taxon>Bradymonadales</taxon>
        <taxon>Microvenatoraceae</taxon>
        <taxon>Microvenator</taxon>
    </lineage>
</organism>
<protein>
    <recommendedName>
        <fullName evidence="4">Long-chain-fatty-acyl-CoA reductase</fullName>
    </recommendedName>
</protein>
<name>A0A5B8XWN6_9DELT</name>
<dbReference type="OrthoDB" id="5504186at2"/>
<dbReference type="RefSeq" id="WP_146959832.1">
    <property type="nucleotide sequence ID" value="NZ_CP042467.1"/>
</dbReference>
<dbReference type="EMBL" id="CP042467">
    <property type="protein sequence ID" value="QED27889.1"/>
    <property type="molecule type" value="Genomic_DNA"/>
</dbReference>
<dbReference type="Pfam" id="PF05893">
    <property type="entry name" value="LuxC"/>
    <property type="match status" value="1"/>
</dbReference>
<keyword evidence="3" id="KW-1185">Reference proteome</keyword>
<proteinExistence type="predicted"/>
<evidence type="ECO:0000313" key="2">
    <source>
        <dbReference type="EMBL" id="QED27889.1"/>
    </source>
</evidence>